<accession>A0AAV5KRI6</accession>
<comment type="caution">
    <text evidence="1">The sequence shown here is derived from an EMBL/GenBank/DDBJ whole genome shotgun (WGS) entry which is preliminary data.</text>
</comment>
<keyword evidence="2" id="KW-1185">Reference proteome</keyword>
<protein>
    <recommendedName>
        <fullName evidence="3">HNH homing endonuclease</fullName>
    </recommendedName>
</protein>
<name>A0AAV5KRI6_9ROSI</name>
<dbReference type="AlphaFoldDB" id="A0AAV5KRI6"/>
<evidence type="ECO:0000313" key="2">
    <source>
        <dbReference type="Proteomes" id="UP001054252"/>
    </source>
</evidence>
<organism evidence="1 2">
    <name type="scientific">Rubroshorea leprosula</name>
    <dbReference type="NCBI Taxonomy" id="152421"/>
    <lineage>
        <taxon>Eukaryota</taxon>
        <taxon>Viridiplantae</taxon>
        <taxon>Streptophyta</taxon>
        <taxon>Embryophyta</taxon>
        <taxon>Tracheophyta</taxon>
        <taxon>Spermatophyta</taxon>
        <taxon>Magnoliopsida</taxon>
        <taxon>eudicotyledons</taxon>
        <taxon>Gunneridae</taxon>
        <taxon>Pentapetalae</taxon>
        <taxon>rosids</taxon>
        <taxon>malvids</taxon>
        <taxon>Malvales</taxon>
        <taxon>Dipterocarpaceae</taxon>
        <taxon>Rubroshorea</taxon>
    </lineage>
</organism>
<sequence>MVKPQHRSLSQKWERVVHPKFPKAHNPRTLRQRLQRKRVKERCRQQMENSGGMANLAQSLPTRMKSVWDPKDKVFQAKREPESADYQQANQDEKGIIEIPAKEDENEISIDKIIFEKPEKRMAKHIRPLYIHAHMDGMPINQSSGGQWCCYQHFANLYVTQNWQIFERSDGDRSDNQRLHKWSKLLKRNFASRAYYGKLNSHNDGKIEVVKVDDKPFMPNTNSVEAHYYDEEIGTIRFFRMDRNGRPVGITTSTRSTLTKCIVKKVYDELLQPTTIVPFRSREELEIEEIP</sequence>
<evidence type="ECO:0000313" key="1">
    <source>
        <dbReference type="EMBL" id="GKV27125.1"/>
    </source>
</evidence>
<dbReference type="Proteomes" id="UP001054252">
    <property type="component" value="Unassembled WGS sequence"/>
</dbReference>
<proteinExistence type="predicted"/>
<gene>
    <name evidence="1" type="ORF">SLEP1_g36330</name>
</gene>
<evidence type="ECO:0008006" key="3">
    <source>
        <dbReference type="Google" id="ProtNLM"/>
    </source>
</evidence>
<reference evidence="1 2" key="1">
    <citation type="journal article" date="2021" name="Commun. Biol.">
        <title>The genome of Shorea leprosula (Dipterocarpaceae) highlights the ecological relevance of drought in aseasonal tropical rainforests.</title>
        <authorList>
            <person name="Ng K.K.S."/>
            <person name="Kobayashi M.J."/>
            <person name="Fawcett J.A."/>
            <person name="Hatakeyama M."/>
            <person name="Paape T."/>
            <person name="Ng C.H."/>
            <person name="Ang C.C."/>
            <person name="Tnah L.H."/>
            <person name="Lee C.T."/>
            <person name="Nishiyama T."/>
            <person name="Sese J."/>
            <person name="O'Brien M.J."/>
            <person name="Copetti D."/>
            <person name="Mohd Noor M.I."/>
            <person name="Ong R.C."/>
            <person name="Putra M."/>
            <person name="Sireger I.Z."/>
            <person name="Indrioko S."/>
            <person name="Kosugi Y."/>
            <person name="Izuno A."/>
            <person name="Isagi Y."/>
            <person name="Lee S.L."/>
            <person name="Shimizu K.K."/>
        </authorList>
    </citation>
    <scope>NUCLEOTIDE SEQUENCE [LARGE SCALE GENOMIC DNA]</scope>
    <source>
        <strain evidence="1">214</strain>
    </source>
</reference>
<dbReference type="EMBL" id="BPVZ01000074">
    <property type="protein sequence ID" value="GKV27125.1"/>
    <property type="molecule type" value="Genomic_DNA"/>
</dbReference>